<keyword evidence="1" id="KW-0547">Nucleotide-binding</keyword>
<dbReference type="InterPro" id="IPR049730">
    <property type="entry name" value="SNF2/RAD54-like_C"/>
</dbReference>
<dbReference type="CDD" id="cd18011">
    <property type="entry name" value="DEXDc_RapA"/>
    <property type="match status" value="1"/>
</dbReference>
<dbReference type="InterPro" id="IPR000330">
    <property type="entry name" value="SNF2_N"/>
</dbReference>
<dbReference type="Gene3D" id="3.40.50.300">
    <property type="entry name" value="P-loop containing nucleotide triphosphate hydrolases"/>
    <property type="match status" value="1"/>
</dbReference>
<dbReference type="Gene3D" id="3.40.50.10810">
    <property type="entry name" value="Tandem AAA-ATPase domain"/>
    <property type="match status" value="1"/>
</dbReference>
<reference evidence="12 13" key="1">
    <citation type="journal article" date="2014" name="PLoS Genet.">
        <title>Phylogenetically driven sequencing of extremely halophilic archaea reveals strategies for static and dynamic osmo-response.</title>
        <authorList>
            <person name="Becker E.A."/>
            <person name="Seitzer P.M."/>
            <person name="Tritt A."/>
            <person name="Larsen D."/>
            <person name="Krusor M."/>
            <person name="Yao A.I."/>
            <person name="Wu D."/>
            <person name="Madern D."/>
            <person name="Eisen J.A."/>
            <person name="Darling A.E."/>
            <person name="Facciotti M.T."/>
        </authorList>
    </citation>
    <scope>NUCLEOTIDE SEQUENCE [LARGE SCALE GENOMIC DNA]</scope>
    <source>
        <strain evidence="13">DSM 18796 / CECT 7217 / JCM 14584 / KCTC 4019 / B3</strain>
    </source>
</reference>
<dbReference type="Pfam" id="PF12137">
    <property type="entry name" value="RapA_C"/>
    <property type="match status" value="1"/>
</dbReference>
<comment type="caution">
    <text evidence="12">The sequence shown here is derived from an EMBL/GenBank/DDBJ whole genome shotgun (WGS) entry which is preliminary data.</text>
</comment>
<keyword evidence="7" id="KW-0010">Activator</keyword>
<keyword evidence="13" id="KW-1185">Reference proteome</keyword>
<protein>
    <submittedName>
        <fullName evidence="12">Helicase domain protein</fullName>
    </submittedName>
</protein>
<dbReference type="PATRIC" id="fig|795797.19.peg.29"/>
<dbReference type="GO" id="GO:0140097">
    <property type="term" value="F:catalytic activity, acting on DNA"/>
    <property type="evidence" value="ECO:0007669"/>
    <property type="project" value="UniProtKB-ARBA"/>
</dbReference>
<evidence type="ECO:0000259" key="11">
    <source>
        <dbReference type="PROSITE" id="PS51194"/>
    </source>
</evidence>
<evidence type="ECO:0000259" key="10">
    <source>
        <dbReference type="PROSITE" id="PS51192"/>
    </source>
</evidence>
<keyword evidence="3 12" id="KW-0347">Helicase</keyword>
<evidence type="ECO:0000256" key="4">
    <source>
        <dbReference type="ARBA" id="ARBA00022840"/>
    </source>
</evidence>
<dbReference type="CDD" id="cd18793">
    <property type="entry name" value="SF2_C_SNF"/>
    <property type="match status" value="1"/>
</dbReference>
<dbReference type="InterPro" id="IPR057342">
    <property type="entry name" value="DEXDc_RapA"/>
</dbReference>
<organism evidence="12 13">
    <name type="scientific">Halalkalicoccus jeotgali (strain DSM 18796 / CECT 7217 / JCM 14584 / KCTC 4019 / B3)</name>
    <dbReference type="NCBI Taxonomy" id="795797"/>
    <lineage>
        <taxon>Archaea</taxon>
        <taxon>Methanobacteriati</taxon>
        <taxon>Methanobacteriota</taxon>
        <taxon>Stenosarchaea group</taxon>
        <taxon>Halobacteria</taxon>
        <taxon>Halobacteriales</taxon>
        <taxon>Halococcaceae</taxon>
        <taxon>Halalkalicoccus</taxon>
    </lineage>
</organism>
<dbReference type="EMBL" id="AOHV01000002">
    <property type="protein sequence ID" value="ELY41672.1"/>
    <property type="molecule type" value="Genomic_DNA"/>
</dbReference>
<proteinExistence type="predicted"/>
<accession>L9VXD0</accession>
<dbReference type="InterPro" id="IPR022737">
    <property type="entry name" value="RapA_C"/>
</dbReference>
<dbReference type="SUPFAM" id="SSF52540">
    <property type="entry name" value="P-loop containing nucleoside triphosphate hydrolases"/>
    <property type="match status" value="2"/>
</dbReference>
<evidence type="ECO:0000313" key="12">
    <source>
        <dbReference type="EMBL" id="ELY41672.1"/>
    </source>
</evidence>
<evidence type="ECO:0000256" key="6">
    <source>
        <dbReference type="ARBA" id="ARBA00023125"/>
    </source>
</evidence>
<dbReference type="InterPro" id="IPR038718">
    <property type="entry name" value="SNF2-like_sf"/>
</dbReference>
<dbReference type="InterPro" id="IPR014001">
    <property type="entry name" value="Helicase_ATP-bd"/>
</dbReference>
<keyword evidence="2" id="KW-0378">Hydrolase</keyword>
<evidence type="ECO:0000256" key="8">
    <source>
        <dbReference type="ARBA" id="ARBA00023163"/>
    </source>
</evidence>
<dbReference type="Proteomes" id="UP000011645">
    <property type="component" value="Unassembled WGS sequence"/>
</dbReference>
<dbReference type="GO" id="GO:0003677">
    <property type="term" value="F:DNA binding"/>
    <property type="evidence" value="ECO:0007669"/>
    <property type="project" value="UniProtKB-KW"/>
</dbReference>
<dbReference type="InterPro" id="IPR027417">
    <property type="entry name" value="P-loop_NTPase"/>
</dbReference>
<feature type="domain" description="Helicase ATP-binding" evidence="10">
    <location>
        <begin position="110"/>
        <end position="288"/>
    </location>
</feature>
<keyword evidence="6" id="KW-0238">DNA-binding</keyword>
<evidence type="ECO:0000313" key="13">
    <source>
        <dbReference type="Proteomes" id="UP000011645"/>
    </source>
</evidence>
<dbReference type="GO" id="GO:0016817">
    <property type="term" value="F:hydrolase activity, acting on acid anhydrides"/>
    <property type="evidence" value="ECO:0007669"/>
    <property type="project" value="InterPro"/>
</dbReference>
<evidence type="ECO:0000256" key="1">
    <source>
        <dbReference type="ARBA" id="ARBA00022741"/>
    </source>
</evidence>
<dbReference type="SMART" id="SM00487">
    <property type="entry name" value="DEXDc"/>
    <property type="match status" value="1"/>
</dbReference>
<dbReference type="PROSITE" id="PS51194">
    <property type="entry name" value="HELICASE_CTER"/>
    <property type="match status" value="1"/>
</dbReference>
<keyword evidence="4" id="KW-0067">ATP-binding</keyword>
<dbReference type="GO" id="GO:0004386">
    <property type="term" value="F:helicase activity"/>
    <property type="evidence" value="ECO:0007669"/>
    <property type="project" value="UniProtKB-KW"/>
</dbReference>
<dbReference type="SMART" id="SM00490">
    <property type="entry name" value="HELICc"/>
    <property type="match status" value="1"/>
</dbReference>
<dbReference type="PROSITE" id="PS51192">
    <property type="entry name" value="HELICASE_ATP_BIND_1"/>
    <property type="match status" value="1"/>
</dbReference>
<gene>
    <name evidence="12" type="ORF">C497_00245</name>
</gene>
<evidence type="ECO:0000256" key="9">
    <source>
        <dbReference type="SAM" id="MobiDB-lite"/>
    </source>
</evidence>
<evidence type="ECO:0000256" key="2">
    <source>
        <dbReference type="ARBA" id="ARBA00022801"/>
    </source>
</evidence>
<dbReference type="PANTHER" id="PTHR10799">
    <property type="entry name" value="SNF2/RAD54 HELICASE FAMILY"/>
    <property type="match status" value="1"/>
</dbReference>
<dbReference type="GO" id="GO:0005524">
    <property type="term" value="F:ATP binding"/>
    <property type="evidence" value="ECO:0007669"/>
    <property type="project" value="UniProtKB-KW"/>
</dbReference>
<keyword evidence="8" id="KW-0804">Transcription</keyword>
<sequence length="1010" mass="116362">MTDYAVGDHVKFAGGQGEITKIEDRPNGGQLLHVYTTEGQLRKLPGGLPHIERIDSIVDRLAAKQVDDPLHHDLREHATRLDLAYRYDRFLSLTNNRIEIEPYQVQAAYEILNSYDHRYLVGDEVGLGKTIEAGIVIEELIARGRAERVLIVAPAPLAVQWQEELREKFDRNFVLYDRNTVQAYRQSHPNQNVWQQEDRIITSIDFAKQDDVLEALRNLEEEWDIAVFDEAHHLTARRSSDDSTERTQRYMVGEAVANNSDALLLLTGTPHKGKSDQFYPLVSLLDPYRFSHESQITPEGLEDLMIRRLKDDMYETDGTRMFPEKNIEALPVEMTPEERELYNNVTEYIREYYNLAQNEENQAAGFTMVIYQKRLVSSIHAIRKSLENRMRAIQNDAVAEDLPDDVQELIPRYSTEPETLTDAERARVEEALEHVTITLNRSQIDAELGRVKQLWRQAKAIETDSKAELLREFVERILAEDPDEKILIFTEYTDTLKYLRDTVFPEHDIAQVYGDLEQERRRREMEKFENEANLMLATDAAQEGLNLQFAHIMVNYDLPWNPIRIDQRMGRLHRYGQDRTVEIRNLFFDNTRESDILELLLEKTDQIEADLGMRSDVLGRILENVDLDETIMAAIAEGRPTEEVVADIEATIEERKEALETVENDFLIRDRFDLSDEDREILEIIERSRHGEVGEADIEALVREFFDEFGGTIKGVRPGPARSSGDIFRLEVPNVLTGDQIKSHYDTATFTKDVADIFRLEVPNVLTGDQIKSHYDTATFTKDVAMEEDEVDFIALDHPLVQSLIDYCLDSNRVQGQIAVKVASNPEVTSGILFNYRLGYVSGTGDAITEKFVRLYATREGTITAEIPEFVETLSPNDSVVNSCTTLDQLASKASQLHDVAEARAWDEVESFADEARTEREREIGIKREHAERYFTDQIEEWEERLETYQQRAEQGTDMSAPIGNAQRELEQLRRQRDKELSQLEEEQHVTPEEPELVTAAFVISPEMRW</sequence>
<dbReference type="Gene3D" id="3.30.360.80">
    <property type="match status" value="1"/>
</dbReference>
<feature type="region of interest" description="Disordered" evidence="9">
    <location>
        <begin position="971"/>
        <end position="994"/>
    </location>
</feature>
<dbReference type="RefSeq" id="WP_008413606.1">
    <property type="nucleotide sequence ID" value="NZ_AOHV01000002.1"/>
</dbReference>
<name>L9VXD0_HALJB</name>
<evidence type="ECO:0000256" key="7">
    <source>
        <dbReference type="ARBA" id="ARBA00023159"/>
    </source>
</evidence>
<dbReference type="AlphaFoldDB" id="L9VXD0"/>
<dbReference type="Pfam" id="PF00176">
    <property type="entry name" value="SNF2-rel_dom"/>
    <property type="match status" value="1"/>
</dbReference>
<feature type="compositionally biased region" description="Basic and acidic residues" evidence="9">
    <location>
        <begin position="971"/>
        <end position="992"/>
    </location>
</feature>
<evidence type="ECO:0000256" key="3">
    <source>
        <dbReference type="ARBA" id="ARBA00022806"/>
    </source>
</evidence>
<dbReference type="Pfam" id="PF00271">
    <property type="entry name" value="Helicase_C"/>
    <property type="match status" value="1"/>
</dbReference>
<dbReference type="InterPro" id="IPR001650">
    <property type="entry name" value="Helicase_C-like"/>
</dbReference>
<evidence type="ECO:0000256" key="5">
    <source>
        <dbReference type="ARBA" id="ARBA00023015"/>
    </source>
</evidence>
<feature type="domain" description="Helicase C-terminal" evidence="11">
    <location>
        <begin position="469"/>
        <end position="612"/>
    </location>
</feature>
<keyword evidence="5" id="KW-0805">Transcription regulation</keyword>